<keyword evidence="9 10" id="KW-0413">Isomerase</keyword>
<evidence type="ECO:0000256" key="2">
    <source>
        <dbReference type="ARBA" id="ARBA00004664"/>
    </source>
</evidence>
<dbReference type="HAMAP" id="MF_00135">
    <property type="entry name" value="PRAI"/>
    <property type="match status" value="1"/>
</dbReference>
<dbReference type="OrthoDB" id="9796196at2"/>
<dbReference type="RefSeq" id="WP_004998952.1">
    <property type="nucleotide sequence ID" value="NZ_CH672427.1"/>
</dbReference>
<keyword evidence="8 10" id="KW-0057">Aromatic amino acid biosynthesis</keyword>
<dbReference type="FunFam" id="3.20.20.70:FF:000075">
    <property type="entry name" value="Tryptophan biosynthesis protein TRP1"/>
    <property type="match status" value="1"/>
</dbReference>
<dbReference type="STRING" id="314278.NB231_00945"/>
<dbReference type="InterPro" id="IPR044643">
    <property type="entry name" value="TrpF_fam"/>
</dbReference>
<dbReference type="GO" id="GO:0000162">
    <property type="term" value="P:L-tryptophan biosynthetic process"/>
    <property type="evidence" value="ECO:0007669"/>
    <property type="project" value="UniProtKB-UniRule"/>
</dbReference>
<name>A4BT00_9GAMM</name>
<evidence type="ECO:0000256" key="4">
    <source>
        <dbReference type="ARBA" id="ARBA00012572"/>
    </source>
</evidence>
<keyword evidence="13" id="KW-1185">Reference proteome</keyword>
<dbReference type="Proteomes" id="UP000003374">
    <property type="component" value="Unassembled WGS sequence"/>
</dbReference>
<evidence type="ECO:0000256" key="9">
    <source>
        <dbReference type="ARBA" id="ARBA00023235"/>
    </source>
</evidence>
<dbReference type="GO" id="GO:0004640">
    <property type="term" value="F:phosphoribosylanthranilate isomerase activity"/>
    <property type="evidence" value="ECO:0007669"/>
    <property type="project" value="UniProtKB-UniRule"/>
</dbReference>
<dbReference type="InterPro" id="IPR013785">
    <property type="entry name" value="Aldolase_TIM"/>
</dbReference>
<dbReference type="eggNOG" id="COG0135">
    <property type="taxonomic scope" value="Bacteria"/>
</dbReference>
<dbReference type="AlphaFoldDB" id="A4BT00"/>
<dbReference type="Pfam" id="PF00697">
    <property type="entry name" value="PRAI"/>
    <property type="match status" value="1"/>
</dbReference>
<dbReference type="EMBL" id="AAOF01000011">
    <property type="protein sequence ID" value="EAR21244.1"/>
    <property type="molecule type" value="Genomic_DNA"/>
</dbReference>
<evidence type="ECO:0000256" key="5">
    <source>
        <dbReference type="ARBA" id="ARBA00022272"/>
    </source>
</evidence>
<dbReference type="Gene3D" id="3.20.20.70">
    <property type="entry name" value="Aldolase class I"/>
    <property type="match status" value="1"/>
</dbReference>
<dbReference type="UniPathway" id="UPA00035">
    <property type="reaction ID" value="UER00042"/>
</dbReference>
<organism evidence="12 13">
    <name type="scientific">Nitrococcus mobilis Nb-231</name>
    <dbReference type="NCBI Taxonomy" id="314278"/>
    <lineage>
        <taxon>Bacteria</taxon>
        <taxon>Pseudomonadati</taxon>
        <taxon>Pseudomonadota</taxon>
        <taxon>Gammaproteobacteria</taxon>
        <taxon>Chromatiales</taxon>
        <taxon>Ectothiorhodospiraceae</taxon>
        <taxon>Nitrococcus</taxon>
    </lineage>
</organism>
<dbReference type="SUPFAM" id="SSF51366">
    <property type="entry name" value="Ribulose-phoshate binding barrel"/>
    <property type="match status" value="1"/>
</dbReference>
<evidence type="ECO:0000313" key="13">
    <source>
        <dbReference type="Proteomes" id="UP000003374"/>
    </source>
</evidence>
<evidence type="ECO:0000256" key="6">
    <source>
        <dbReference type="ARBA" id="ARBA00022605"/>
    </source>
</evidence>
<feature type="domain" description="N-(5'phosphoribosyl) anthranilate isomerase (PRAI)" evidence="11">
    <location>
        <begin position="5"/>
        <end position="200"/>
    </location>
</feature>
<gene>
    <name evidence="10" type="primary">trpF</name>
    <name evidence="12" type="ORF">NB231_00945</name>
</gene>
<evidence type="ECO:0000256" key="8">
    <source>
        <dbReference type="ARBA" id="ARBA00023141"/>
    </source>
</evidence>
<dbReference type="PANTHER" id="PTHR42894:SF1">
    <property type="entry name" value="N-(5'-PHOSPHORIBOSYL)ANTHRANILATE ISOMERASE"/>
    <property type="match status" value="1"/>
</dbReference>
<dbReference type="CDD" id="cd00405">
    <property type="entry name" value="PRAI"/>
    <property type="match status" value="1"/>
</dbReference>
<evidence type="ECO:0000259" key="11">
    <source>
        <dbReference type="Pfam" id="PF00697"/>
    </source>
</evidence>
<dbReference type="EC" id="5.3.1.24" evidence="4 10"/>
<comment type="catalytic activity">
    <reaction evidence="1 10">
        <text>N-(5-phospho-beta-D-ribosyl)anthranilate = 1-(2-carboxyphenylamino)-1-deoxy-D-ribulose 5-phosphate</text>
        <dbReference type="Rhea" id="RHEA:21540"/>
        <dbReference type="ChEBI" id="CHEBI:18277"/>
        <dbReference type="ChEBI" id="CHEBI:58613"/>
        <dbReference type="EC" id="5.3.1.24"/>
    </reaction>
</comment>
<evidence type="ECO:0000256" key="1">
    <source>
        <dbReference type="ARBA" id="ARBA00001164"/>
    </source>
</evidence>
<proteinExistence type="inferred from homology"/>
<accession>A4BT00</accession>
<keyword evidence="6 10" id="KW-0028">Amino-acid biosynthesis</keyword>
<comment type="caution">
    <text evidence="12">The sequence shown here is derived from an EMBL/GenBank/DDBJ whole genome shotgun (WGS) entry which is preliminary data.</text>
</comment>
<comment type="similarity">
    <text evidence="3 10">Belongs to the TrpF family.</text>
</comment>
<comment type="pathway">
    <text evidence="2 10">Amino-acid biosynthesis; L-tryptophan biosynthesis; L-tryptophan from chorismate: step 3/5.</text>
</comment>
<dbReference type="InterPro" id="IPR011060">
    <property type="entry name" value="RibuloseP-bd_barrel"/>
</dbReference>
<protein>
    <recommendedName>
        <fullName evidence="5 10">N-(5'-phosphoribosyl)anthranilate isomerase</fullName>
        <shortName evidence="10">PRAI</shortName>
        <ecNumber evidence="4 10">5.3.1.24</ecNumber>
    </recommendedName>
</protein>
<sequence>MRTRIKICGLTHPDTAVAAAQLGVDAVGLVFYERSPRRLSLRCAREIVAALPPFVTVVGLFLDAPAAQVEEVLASVALDVLQFHGAEEHAYCVQFRRPYIKAVPMGGAIDPVAYVRTYPDAAGLLLDSHRLGQAGGSGQAFDWQQVSQDLGRPIVLAGGLHAGNVAAAITATRPWGVDVSSGVEARPGVKDPALMSAFVKEVARVQGGYVE</sequence>
<dbReference type="PANTHER" id="PTHR42894">
    <property type="entry name" value="N-(5'-PHOSPHORIBOSYL)ANTHRANILATE ISOMERASE"/>
    <property type="match status" value="1"/>
</dbReference>
<keyword evidence="7 10" id="KW-0822">Tryptophan biosynthesis</keyword>
<reference evidence="12 13" key="1">
    <citation type="submission" date="2006-02" db="EMBL/GenBank/DDBJ databases">
        <authorList>
            <person name="Waterbury J."/>
            <person name="Ferriera S."/>
            <person name="Johnson J."/>
            <person name="Kravitz S."/>
            <person name="Halpern A."/>
            <person name="Remington K."/>
            <person name="Beeson K."/>
            <person name="Tran B."/>
            <person name="Rogers Y.-H."/>
            <person name="Friedman R."/>
            <person name="Venter J.C."/>
        </authorList>
    </citation>
    <scope>NUCLEOTIDE SEQUENCE [LARGE SCALE GENOMIC DNA]</scope>
    <source>
        <strain evidence="12 13">Nb-231</strain>
    </source>
</reference>
<evidence type="ECO:0000256" key="3">
    <source>
        <dbReference type="ARBA" id="ARBA00007571"/>
    </source>
</evidence>
<dbReference type="InterPro" id="IPR001240">
    <property type="entry name" value="PRAI_dom"/>
</dbReference>
<dbReference type="NCBIfam" id="NF002298">
    <property type="entry name" value="PRK01222.1-4"/>
    <property type="match status" value="1"/>
</dbReference>
<dbReference type="HOGENOM" id="CLU_076364_2_0_6"/>
<evidence type="ECO:0000313" key="12">
    <source>
        <dbReference type="EMBL" id="EAR21244.1"/>
    </source>
</evidence>
<evidence type="ECO:0000256" key="10">
    <source>
        <dbReference type="HAMAP-Rule" id="MF_00135"/>
    </source>
</evidence>
<evidence type="ECO:0000256" key="7">
    <source>
        <dbReference type="ARBA" id="ARBA00022822"/>
    </source>
</evidence>